<reference evidence="2" key="1">
    <citation type="journal article" date="2023" name="Nat. Plants">
        <title>Single-cell RNA sequencing provides a high-resolution roadmap for understanding the multicellular compartmentation of specialized metabolism.</title>
        <authorList>
            <person name="Sun S."/>
            <person name="Shen X."/>
            <person name="Li Y."/>
            <person name="Li Y."/>
            <person name="Wang S."/>
            <person name="Li R."/>
            <person name="Zhang H."/>
            <person name="Shen G."/>
            <person name="Guo B."/>
            <person name="Wei J."/>
            <person name="Xu J."/>
            <person name="St-Pierre B."/>
            <person name="Chen S."/>
            <person name="Sun C."/>
        </authorList>
    </citation>
    <scope>NUCLEOTIDE SEQUENCE [LARGE SCALE GENOMIC DNA]</scope>
</reference>
<name>A0ACC0B105_CATRO</name>
<proteinExistence type="predicted"/>
<keyword evidence="2" id="KW-1185">Reference proteome</keyword>
<gene>
    <name evidence="1" type="ORF">M9H77_15659</name>
</gene>
<accession>A0ACC0B105</accession>
<sequence>MTLNSIMKKLQPQRKSSYSSSKTFSILPLLLITFLFTFILFTLYPSISFYSNSDDDYLSRKDCDLFSGEWVPNPYAPYYTNRTCFAIQEHQNCMKYGRPDTGFLKWKWKPDGCELPVFDPYRFLEMVRGKSIAFIGDSIARNHMQSLMCLLSRVAVPVTLSNPLDQNQHYEYRSYNFKMSIFTSPYLVRVDQINPYLSRPFNLYLDEFDEHWTNEISRYHYIIISAAQWFFRPTKFHLNRSLIGCLYCPDENVTHFDSATLNYRRALNTAFRAIYTSENFKGVTILRTYANSHFENGHWDDGGDCVRTEPFKRNEAPPMEDYASEMYNVQLEEFEIAQREGRKRGLKFRLFDVTKAMFLRPDGHPSRYGHWPQQKVTMPNDCVHWCLPGPIDNWNDLLLELLKREKIEN</sequence>
<dbReference type="EMBL" id="CM044704">
    <property type="protein sequence ID" value="KAI5665806.1"/>
    <property type="molecule type" value="Genomic_DNA"/>
</dbReference>
<organism evidence="1 2">
    <name type="scientific">Catharanthus roseus</name>
    <name type="common">Madagascar periwinkle</name>
    <name type="synonym">Vinca rosea</name>
    <dbReference type="NCBI Taxonomy" id="4058"/>
    <lineage>
        <taxon>Eukaryota</taxon>
        <taxon>Viridiplantae</taxon>
        <taxon>Streptophyta</taxon>
        <taxon>Embryophyta</taxon>
        <taxon>Tracheophyta</taxon>
        <taxon>Spermatophyta</taxon>
        <taxon>Magnoliopsida</taxon>
        <taxon>eudicotyledons</taxon>
        <taxon>Gunneridae</taxon>
        <taxon>Pentapetalae</taxon>
        <taxon>asterids</taxon>
        <taxon>lamiids</taxon>
        <taxon>Gentianales</taxon>
        <taxon>Apocynaceae</taxon>
        <taxon>Rauvolfioideae</taxon>
        <taxon>Vinceae</taxon>
        <taxon>Catharanthinae</taxon>
        <taxon>Catharanthus</taxon>
    </lineage>
</organism>
<dbReference type="Proteomes" id="UP001060085">
    <property type="component" value="Linkage Group LG04"/>
</dbReference>
<evidence type="ECO:0000313" key="1">
    <source>
        <dbReference type="EMBL" id="KAI5665806.1"/>
    </source>
</evidence>
<comment type="caution">
    <text evidence="1">The sequence shown here is derived from an EMBL/GenBank/DDBJ whole genome shotgun (WGS) entry which is preliminary data.</text>
</comment>
<protein>
    <submittedName>
        <fullName evidence="1">Uncharacterized protein</fullName>
    </submittedName>
</protein>
<evidence type="ECO:0000313" key="2">
    <source>
        <dbReference type="Proteomes" id="UP001060085"/>
    </source>
</evidence>